<keyword evidence="3 6" id="KW-0472">Membrane</keyword>
<dbReference type="eggNOG" id="COG5401">
    <property type="taxonomic scope" value="Bacteria"/>
</dbReference>
<dbReference type="InterPro" id="IPR059026">
    <property type="entry name" value="LpqB_N"/>
</dbReference>
<evidence type="ECO:0000259" key="8">
    <source>
        <dbReference type="Pfam" id="PF10647"/>
    </source>
</evidence>
<evidence type="ECO:0000256" key="2">
    <source>
        <dbReference type="ARBA" id="ARBA00022729"/>
    </source>
</evidence>
<keyword evidence="5 6" id="KW-0449">Lipoprotein</keyword>
<feature type="signal peptide" evidence="7">
    <location>
        <begin position="1"/>
        <end position="24"/>
    </location>
</feature>
<dbReference type="Proteomes" id="UP000029914">
    <property type="component" value="Chromosome"/>
</dbReference>
<sequence>MIFPRRLLAATSVAATMVLLTSCATLPTNNAPQALRTFDAATEMPTEMGPEPDAEADLLLRDFYVASAHPVSDYAAARSYLTADANGQWNPGNGPLIVDRLNITATAGGDANERAFTIRGRLVGRLSDGGAYETDNAAYEATIVMTRVDGQWRVSSLPEEIVIERTELLNHYEPHDLFFYNSNGRTLIPDRRWVYSSRDQSLDTVLISMLMEGPSEKIAPATATADASASGHAFSGYNNGVYTFTGFQDFDADERLRFGAQLTWTLSYAGLPGPYPVALDDAPVADGYEELTTEDFADLNPRLATTKVAPLYALTEGRVLSVVASEASPVEGQLGTMGDIAAADITSEGAAAAVRRQGNEMALLVGRVDGQMQEILRADSLTRPSFGRPSSGIWTVTGGDTVVRVSQSTASGEFVESEVDTSQLSEENRHMSELQVSPSGARVAMLSEGRLFVGIVATQSNDVPAIVNVEEYAVELDGSSLAVEWNPDGSLVVGTANPDTPVWRVELDGSVVTPLPASNIVAPVVAVAASPSTVYATDGMAMRQLSADGISTGSSWRDIPGLRGVRSAPIVAN</sequence>
<dbReference type="Pfam" id="PF25976">
    <property type="entry name" value="LpqB_N"/>
    <property type="match status" value="1"/>
</dbReference>
<evidence type="ECO:0000256" key="6">
    <source>
        <dbReference type="HAMAP-Rule" id="MF_01373"/>
    </source>
</evidence>
<evidence type="ECO:0000256" key="7">
    <source>
        <dbReference type="SAM" id="SignalP"/>
    </source>
</evidence>
<evidence type="ECO:0000256" key="4">
    <source>
        <dbReference type="ARBA" id="ARBA00023139"/>
    </source>
</evidence>
<gene>
    <name evidence="6" type="primary">lpqB</name>
    <name evidence="10" type="ORF">CDOO_03670</name>
</gene>
<keyword evidence="11" id="KW-1185">Reference proteome</keyword>
<dbReference type="HAMAP" id="MF_01373">
    <property type="entry name" value="LpqB_lipoprot"/>
    <property type="match status" value="1"/>
</dbReference>
<name>A0A097IE91_9CORY</name>
<comment type="subcellular location">
    <subcellularLocation>
        <location evidence="6">Cell membrane</location>
        <topology evidence="6">Lipid-anchor</topology>
    </subcellularLocation>
</comment>
<organism evidence="10 11">
    <name type="scientific">Corynebacterium doosanense CAU 212 = DSM 45436</name>
    <dbReference type="NCBI Taxonomy" id="558173"/>
    <lineage>
        <taxon>Bacteria</taxon>
        <taxon>Bacillati</taxon>
        <taxon>Actinomycetota</taxon>
        <taxon>Actinomycetes</taxon>
        <taxon>Mycobacteriales</taxon>
        <taxon>Corynebacteriaceae</taxon>
        <taxon>Corynebacterium</taxon>
    </lineage>
</organism>
<dbReference type="STRING" id="558173.CDOO_03670"/>
<accession>A0A097IE91</accession>
<proteinExistence type="inferred from homology"/>
<evidence type="ECO:0000313" key="10">
    <source>
        <dbReference type="EMBL" id="AIT60449.1"/>
    </source>
</evidence>
<protein>
    <recommendedName>
        <fullName evidence="6">Lipoprotein LpqB</fullName>
    </recommendedName>
</protein>
<evidence type="ECO:0000256" key="5">
    <source>
        <dbReference type="ARBA" id="ARBA00023288"/>
    </source>
</evidence>
<feature type="chain" id="PRO_5039605025" description="Lipoprotein LpqB" evidence="7">
    <location>
        <begin position="25"/>
        <end position="573"/>
    </location>
</feature>
<evidence type="ECO:0000259" key="9">
    <source>
        <dbReference type="Pfam" id="PF25976"/>
    </source>
</evidence>
<comment type="similarity">
    <text evidence="6">Belongs to the LpqB lipoprotein family.</text>
</comment>
<dbReference type="InterPro" id="IPR023959">
    <property type="entry name" value="LpqB"/>
</dbReference>
<dbReference type="HOGENOM" id="CLU_032207_1_0_11"/>
<dbReference type="PROSITE" id="PS51257">
    <property type="entry name" value="PROKAR_LIPOPROTEIN"/>
    <property type="match status" value="1"/>
</dbReference>
<dbReference type="RefSeq" id="WP_018021127.1">
    <property type="nucleotide sequence ID" value="NZ_AQUX01000002.1"/>
</dbReference>
<dbReference type="Pfam" id="PF10647">
    <property type="entry name" value="Gmad1"/>
    <property type="match status" value="1"/>
</dbReference>
<evidence type="ECO:0000256" key="1">
    <source>
        <dbReference type="ARBA" id="ARBA00022475"/>
    </source>
</evidence>
<keyword evidence="1 6" id="KW-1003">Cell membrane</keyword>
<dbReference type="AlphaFoldDB" id="A0A097IE91"/>
<evidence type="ECO:0000313" key="11">
    <source>
        <dbReference type="Proteomes" id="UP000029914"/>
    </source>
</evidence>
<feature type="domain" description="Lipoprotein LpqB C-terminal" evidence="8">
    <location>
        <begin position="317"/>
        <end position="571"/>
    </location>
</feature>
<dbReference type="GO" id="GO:0005886">
    <property type="term" value="C:plasma membrane"/>
    <property type="evidence" value="ECO:0007669"/>
    <property type="project" value="UniProtKB-SubCell"/>
</dbReference>
<keyword evidence="4 6" id="KW-0564">Palmitate</keyword>
<dbReference type="OrthoDB" id="3226781at2"/>
<reference evidence="10 11" key="1">
    <citation type="submission" date="2013-09" db="EMBL/GenBank/DDBJ databases">
        <title>Complete genome sequence of Corynebacterium doosanense CAU 212(T) (=DSM 45436(T)), isolated from activated sludge.</title>
        <authorList>
            <person name="Schaffert L."/>
            <person name="Albersmeier A."/>
            <person name="Kalinowski J."/>
            <person name="Ruckert C."/>
        </authorList>
    </citation>
    <scope>NUCLEOTIDE SEQUENCE [LARGE SCALE GENOMIC DNA]</scope>
    <source>
        <strain evidence="10 11">CAU 212</strain>
    </source>
</reference>
<evidence type="ECO:0000256" key="3">
    <source>
        <dbReference type="ARBA" id="ARBA00023136"/>
    </source>
</evidence>
<dbReference type="KEGG" id="cdo:CDOO_03670"/>
<dbReference type="InterPro" id="IPR018910">
    <property type="entry name" value="LpqB_C"/>
</dbReference>
<feature type="domain" description="Lipoprotein LpqB N-terminal" evidence="9">
    <location>
        <begin position="49"/>
        <end position="167"/>
    </location>
</feature>
<dbReference type="EMBL" id="CP006764">
    <property type="protein sequence ID" value="AIT60449.1"/>
    <property type="molecule type" value="Genomic_DNA"/>
</dbReference>
<keyword evidence="2 6" id="KW-0732">Signal</keyword>
<dbReference type="SUPFAM" id="SSF75011">
    <property type="entry name" value="3-carboxy-cis,cis-mucoante lactonizing enzyme"/>
    <property type="match status" value="1"/>
</dbReference>